<dbReference type="EMBL" id="GBRH01243009">
    <property type="protein sequence ID" value="JAD54886.1"/>
    <property type="molecule type" value="Transcribed_RNA"/>
</dbReference>
<accession>A0A0A9AUR6</accession>
<reference evidence="1" key="2">
    <citation type="journal article" date="2015" name="Data Brief">
        <title>Shoot transcriptome of the giant reed, Arundo donax.</title>
        <authorList>
            <person name="Barrero R.A."/>
            <person name="Guerrero F.D."/>
            <person name="Moolhuijzen P."/>
            <person name="Goolsby J.A."/>
            <person name="Tidwell J."/>
            <person name="Bellgard S.E."/>
            <person name="Bellgard M.I."/>
        </authorList>
    </citation>
    <scope>NUCLEOTIDE SEQUENCE</scope>
    <source>
        <tissue evidence="1">Shoot tissue taken approximately 20 cm above the soil surface</tissue>
    </source>
</reference>
<sequence length="51" mass="5809">MPFFFFSLVTPKVLYTDALVRNKLKLPLLKLAVQTICSQTICILFVCLCQS</sequence>
<name>A0A0A9AUR6_ARUDO</name>
<proteinExistence type="predicted"/>
<reference evidence="1" key="1">
    <citation type="submission" date="2014-09" db="EMBL/GenBank/DDBJ databases">
        <authorList>
            <person name="Magalhaes I.L.F."/>
            <person name="Oliveira U."/>
            <person name="Santos F.R."/>
            <person name="Vidigal T.H.D.A."/>
            <person name="Brescovit A.D."/>
            <person name="Santos A.J."/>
        </authorList>
    </citation>
    <scope>NUCLEOTIDE SEQUENCE</scope>
    <source>
        <tissue evidence="1">Shoot tissue taken approximately 20 cm above the soil surface</tissue>
    </source>
</reference>
<protein>
    <submittedName>
        <fullName evidence="1">Uncharacterized protein</fullName>
    </submittedName>
</protein>
<dbReference type="AlphaFoldDB" id="A0A0A9AUR6"/>
<evidence type="ECO:0000313" key="1">
    <source>
        <dbReference type="EMBL" id="JAD54886.1"/>
    </source>
</evidence>
<organism evidence="1">
    <name type="scientific">Arundo donax</name>
    <name type="common">Giant reed</name>
    <name type="synonym">Donax arundinaceus</name>
    <dbReference type="NCBI Taxonomy" id="35708"/>
    <lineage>
        <taxon>Eukaryota</taxon>
        <taxon>Viridiplantae</taxon>
        <taxon>Streptophyta</taxon>
        <taxon>Embryophyta</taxon>
        <taxon>Tracheophyta</taxon>
        <taxon>Spermatophyta</taxon>
        <taxon>Magnoliopsida</taxon>
        <taxon>Liliopsida</taxon>
        <taxon>Poales</taxon>
        <taxon>Poaceae</taxon>
        <taxon>PACMAD clade</taxon>
        <taxon>Arundinoideae</taxon>
        <taxon>Arundineae</taxon>
        <taxon>Arundo</taxon>
    </lineage>
</organism>